<sequence>RALALLGEMREAKVEPDVISYSAGISACEKSEQWPRALALLCEMRAAKLEPDVTLSYSAGISACEKGEQWQQSLALLIEMRAVKVELDVICTTASALELGPARGSVGSHAFRCLSGGEPFSVLVRTMRPVLRISRLDLDRKGHSLFMCHSSFQHHGC</sequence>
<organism evidence="3 4">
    <name type="scientific">Prorocentrum cordatum</name>
    <dbReference type="NCBI Taxonomy" id="2364126"/>
    <lineage>
        <taxon>Eukaryota</taxon>
        <taxon>Sar</taxon>
        <taxon>Alveolata</taxon>
        <taxon>Dinophyceae</taxon>
        <taxon>Prorocentrales</taxon>
        <taxon>Prorocentraceae</taxon>
        <taxon>Prorocentrum</taxon>
    </lineage>
</organism>
<evidence type="ECO:0000256" key="1">
    <source>
        <dbReference type="ARBA" id="ARBA00022737"/>
    </source>
</evidence>
<evidence type="ECO:0008006" key="5">
    <source>
        <dbReference type="Google" id="ProtNLM"/>
    </source>
</evidence>
<dbReference type="PANTHER" id="PTHR47447:SF17">
    <property type="entry name" value="OS12G0638900 PROTEIN"/>
    <property type="match status" value="1"/>
</dbReference>
<keyword evidence="4" id="KW-1185">Reference proteome</keyword>
<evidence type="ECO:0000256" key="2">
    <source>
        <dbReference type="PROSITE-ProRule" id="PRU00708"/>
    </source>
</evidence>
<dbReference type="PANTHER" id="PTHR47447">
    <property type="entry name" value="OS03G0856100 PROTEIN"/>
    <property type="match status" value="1"/>
</dbReference>
<feature type="non-terminal residue" evidence="3">
    <location>
        <position position="157"/>
    </location>
</feature>
<dbReference type="EMBL" id="CAUYUJ010016156">
    <property type="protein sequence ID" value="CAK0862381.1"/>
    <property type="molecule type" value="Genomic_DNA"/>
</dbReference>
<gene>
    <name evidence="3" type="ORF">PCOR1329_LOCUS50816</name>
</gene>
<protein>
    <recommendedName>
        <fullName evidence="5">Pentatricopeptide repeat-containing protein, chloroplastic</fullName>
    </recommendedName>
</protein>
<dbReference type="InterPro" id="IPR002885">
    <property type="entry name" value="PPR_rpt"/>
</dbReference>
<feature type="repeat" description="PPR" evidence="2">
    <location>
        <begin position="17"/>
        <end position="51"/>
    </location>
</feature>
<comment type="caution">
    <text evidence="3">The sequence shown here is derived from an EMBL/GenBank/DDBJ whole genome shotgun (WGS) entry which is preliminary data.</text>
</comment>
<dbReference type="PROSITE" id="PS51375">
    <property type="entry name" value="PPR"/>
    <property type="match status" value="1"/>
</dbReference>
<dbReference type="InterPro" id="IPR011990">
    <property type="entry name" value="TPR-like_helical_dom_sf"/>
</dbReference>
<dbReference type="Proteomes" id="UP001189429">
    <property type="component" value="Unassembled WGS sequence"/>
</dbReference>
<reference evidence="3" key="1">
    <citation type="submission" date="2023-10" db="EMBL/GenBank/DDBJ databases">
        <authorList>
            <person name="Chen Y."/>
            <person name="Shah S."/>
            <person name="Dougan E. K."/>
            <person name="Thang M."/>
            <person name="Chan C."/>
        </authorList>
    </citation>
    <scope>NUCLEOTIDE SEQUENCE [LARGE SCALE GENOMIC DNA]</scope>
</reference>
<keyword evidence="1" id="KW-0677">Repeat</keyword>
<evidence type="ECO:0000313" key="3">
    <source>
        <dbReference type="EMBL" id="CAK0862381.1"/>
    </source>
</evidence>
<name>A0ABN9UQV0_9DINO</name>
<proteinExistence type="predicted"/>
<accession>A0ABN9UQV0</accession>
<dbReference type="Gene3D" id="1.25.40.10">
    <property type="entry name" value="Tetratricopeptide repeat domain"/>
    <property type="match status" value="1"/>
</dbReference>
<evidence type="ECO:0000313" key="4">
    <source>
        <dbReference type="Proteomes" id="UP001189429"/>
    </source>
</evidence>
<feature type="non-terminal residue" evidence="3">
    <location>
        <position position="1"/>
    </location>
</feature>